<dbReference type="PANTHER" id="PTHR35175:SF2">
    <property type="entry name" value="DUF1289 DOMAIN-CONTAINING PROTEIN"/>
    <property type="match status" value="1"/>
</dbReference>
<feature type="compositionally biased region" description="Polar residues" evidence="1">
    <location>
        <begin position="1"/>
        <end position="10"/>
    </location>
</feature>
<comment type="caution">
    <text evidence="2">The sequence shown here is derived from an EMBL/GenBank/DDBJ whole genome shotgun (WGS) entry which is preliminary data.</text>
</comment>
<keyword evidence="3" id="KW-1185">Reference proteome</keyword>
<evidence type="ECO:0000313" key="2">
    <source>
        <dbReference type="EMBL" id="KLN59906.1"/>
    </source>
</evidence>
<dbReference type="Pfam" id="PF06945">
    <property type="entry name" value="DUF1289"/>
    <property type="match status" value="1"/>
</dbReference>
<evidence type="ECO:0008006" key="4">
    <source>
        <dbReference type="Google" id="ProtNLM"/>
    </source>
</evidence>
<reference evidence="2 3" key="1">
    <citation type="submission" date="2015-03" db="EMBL/GenBank/DDBJ databases">
        <title>Genome Sequence of Kiloniella spongiae MEBiC09566, isolated from a marine sponge.</title>
        <authorList>
            <person name="Shao Z."/>
            <person name="Wang L."/>
            <person name="Li X."/>
        </authorList>
    </citation>
    <scope>NUCLEOTIDE SEQUENCE [LARGE SCALE GENOMIC DNA]</scope>
    <source>
        <strain evidence="2 3">MEBiC09566</strain>
    </source>
</reference>
<feature type="region of interest" description="Disordered" evidence="1">
    <location>
        <begin position="1"/>
        <end position="24"/>
    </location>
</feature>
<name>A0A0H2MCL5_9PROT</name>
<accession>A0A0H2MCL5</accession>
<dbReference type="InterPro" id="IPR010710">
    <property type="entry name" value="DUF1289"/>
</dbReference>
<gene>
    <name evidence="2" type="ORF">WH96_14310</name>
</gene>
<evidence type="ECO:0000313" key="3">
    <source>
        <dbReference type="Proteomes" id="UP000035444"/>
    </source>
</evidence>
<proteinExistence type="predicted"/>
<sequence length="89" mass="10310">MQETSNVTSKLSREERTARRKKRREKLLQELDSSIPSPCTSVCQMDDLTQLCIGCHRTINEIRDWVIMTGDEKQDLLESINQRRTGMVA</sequence>
<dbReference type="STRING" id="1489064.WH96_14310"/>
<organism evidence="2 3">
    <name type="scientific">Kiloniella spongiae</name>
    <dbReference type="NCBI Taxonomy" id="1489064"/>
    <lineage>
        <taxon>Bacteria</taxon>
        <taxon>Pseudomonadati</taxon>
        <taxon>Pseudomonadota</taxon>
        <taxon>Alphaproteobacteria</taxon>
        <taxon>Rhodospirillales</taxon>
        <taxon>Kiloniellaceae</taxon>
        <taxon>Kiloniella</taxon>
    </lineage>
</organism>
<dbReference type="PANTHER" id="PTHR35175">
    <property type="entry name" value="DUF1289 DOMAIN-CONTAINING PROTEIN"/>
    <property type="match status" value="1"/>
</dbReference>
<dbReference type="EMBL" id="LAQL01000009">
    <property type="protein sequence ID" value="KLN59906.1"/>
    <property type="molecule type" value="Genomic_DNA"/>
</dbReference>
<evidence type="ECO:0000256" key="1">
    <source>
        <dbReference type="SAM" id="MobiDB-lite"/>
    </source>
</evidence>
<dbReference type="AlphaFoldDB" id="A0A0H2MCL5"/>
<dbReference type="Proteomes" id="UP000035444">
    <property type="component" value="Unassembled WGS sequence"/>
</dbReference>
<protein>
    <recommendedName>
        <fullName evidence="4">DUF1289 domain-containing protein</fullName>
    </recommendedName>
</protein>